<protein>
    <submittedName>
        <fullName evidence="1">DUF4188 domain-containing protein</fullName>
    </submittedName>
</protein>
<proteinExistence type="predicted"/>
<dbReference type="InterPro" id="IPR025444">
    <property type="entry name" value="Monooxy_af470"/>
</dbReference>
<dbReference type="RefSeq" id="WP_216032987.1">
    <property type="nucleotide sequence ID" value="NZ_JAHKNG010000013.1"/>
</dbReference>
<keyword evidence="2" id="KW-1185">Reference proteome</keyword>
<accession>A0ABS6AI71</accession>
<dbReference type="Pfam" id="PF13826">
    <property type="entry name" value="Monooxy_af470-like"/>
    <property type="match status" value="1"/>
</dbReference>
<sequence>MSKVIDGRFTARIEGDFVVFLIGMRINKPWKIAKWWPVFTGMPKMVKELQRAGTQSGFLGTTPVRPGVIAQYWRSFEQLEAFARSADQAHWPAWVAFNRRIKGARGDVGIWHETYKIRADEYECFYSGMPPYGLSSVAELIPLGRMKGGETAARDRLAGKLG</sequence>
<organism evidence="1 2">
    <name type="scientific">Paracoccus marinaquae</name>
    <dbReference type="NCBI Taxonomy" id="2841926"/>
    <lineage>
        <taxon>Bacteria</taxon>
        <taxon>Pseudomonadati</taxon>
        <taxon>Pseudomonadota</taxon>
        <taxon>Alphaproteobacteria</taxon>
        <taxon>Rhodobacterales</taxon>
        <taxon>Paracoccaceae</taxon>
        <taxon>Paracoccus</taxon>
    </lineage>
</organism>
<evidence type="ECO:0000313" key="2">
    <source>
        <dbReference type="Proteomes" id="UP001166191"/>
    </source>
</evidence>
<dbReference type="Proteomes" id="UP001166191">
    <property type="component" value="Unassembled WGS sequence"/>
</dbReference>
<name>A0ABS6AI71_9RHOB</name>
<comment type="caution">
    <text evidence="1">The sequence shown here is derived from an EMBL/GenBank/DDBJ whole genome shotgun (WGS) entry which is preliminary data.</text>
</comment>
<dbReference type="EMBL" id="JAHKNG010000013">
    <property type="protein sequence ID" value="MBU3030305.1"/>
    <property type="molecule type" value="Genomic_DNA"/>
</dbReference>
<reference evidence="1" key="1">
    <citation type="submission" date="2021-06" db="EMBL/GenBank/DDBJ databases">
        <title>Paracoccus bacterium XHP0099 sp. nov., isolated from the surface waters of the Yellow Sea.</title>
        <authorList>
            <person name="Xue H."/>
            <person name="Zhang D."/>
        </authorList>
    </citation>
    <scope>NUCLEOTIDE SEQUENCE</scope>
    <source>
        <strain evidence="1">XHP0099</strain>
    </source>
</reference>
<evidence type="ECO:0000313" key="1">
    <source>
        <dbReference type="EMBL" id="MBU3030305.1"/>
    </source>
</evidence>
<gene>
    <name evidence="1" type="ORF">KNW02_09255</name>
</gene>